<reference evidence="10 11" key="1">
    <citation type="submission" date="2013-08" db="EMBL/GenBank/DDBJ databases">
        <title>The genome sequence of Knoellia subterranea.</title>
        <authorList>
            <person name="Zhu W."/>
            <person name="Wang G."/>
        </authorList>
    </citation>
    <scope>NUCLEOTIDE SEQUENCE [LARGE SCALE GENOMIC DNA]</scope>
    <source>
        <strain evidence="10 11">KCTC 19937</strain>
    </source>
</reference>
<keyword evidence="2" id="KW-1003">Cell membrane</keyword>
<dbReference type="Pfam" id="PF10708">
    <property type="entry name" value="DUF2510"/>
    <property type="match status" value="1"/>
</dbReference>
<evidence type="ECO:0000256" key="1">
    <source>
        <dbReference type="ARBA" id="ARBA00004651"/>
    </source>
</evidence>
<organism evidence="10 11">
    <name type="scientific">Knoellia subterranea KCTC 19937</name>
    <dbReference type="NCBI Taxonomy" id="1385521"/>
    <lineage>
        <taxon>Bacteria</taxon>
        <taxon>Bacillati</taxon>
        <taxon>Actinomycetota</taxon>
        <taxon>Actinomycetes</taxon>
        <taxon>Micrococcales</taxon>
        <taxon>Intrasporangiaceae</taxon>
        <taxon>Knoellia</taxon>
    </lineage>
</organism>
<evidence type="ECO:0000256" key="6">
    <source>
        <dbReference type="SAM" id="MobiDB-lite"/>
    </source>
</evidence>
<evidence type="ECO:0000256" key="3">
    <source>
        <dbReference type="ARBA" id="ARBA00022692"/>
    </source>
</evidence>
<feature type="compositionally biased region" description="Pro residues" evidence="6">
    <location>
        <begin position="57"/>
        <end position="77"/>
    </location>
</feature>
<dbReference type="GO" id="GO:0005886">
    <property type="term" value="C:plasma membrane"/>
    <property type="evidence" value="ECO:0007669"/>
    <property type="project" value="UniProtKB-SubCell"/>
</dbReference>
<comment type="caution">
    <text evidence="10">The sequence shown here is derived from an EMBL/GenBank/DDBJ whole genome shotgun (WGS) entry which is preliminary data.</text>
</comment>
<protein>
    <recommendedName>
        <fullName evidence="12">RDD family protein</fullName>
    </recommendedName>
</protein>
<feature type="domain" description="DUF2510" evidence="9">
    <location>
        <begin position="7"/>
        <end position="38"/>
    </location>
</feature>
<dbReference type="RefSeq" id="WP_035902037.1">
    <property type="nucleotide sequence ID" value="NZ_AVPK01000001.1"/>
</dbReference>
<evidence type="ECO:0000313" key="11">
    <source>
        <dbReference type="Proteomes" id="UP000030011"/>
    </source>
</evidence>
<dbReference type="InterPro" id="IPR051791">
    <property type="entry name" value="Pra-immunoreactive"/>
</dbReference>
<dbReference type="STRING" id="1385521.N803_01700"/>
<dbReference type="AlphaFoldDB" id="A0A0A0JVC7"/>
<evidence type="ECO:0000256" key="7">
    <source>
        <dbReference type="SAM" id="Phobius"/>
    </source>
</evidence>
<comment type="subcellular location">
    <subcellularLocation>
        <location evidence="1">Cell membrane</location>
        <topology evidence="1">Multi-pass membrane protein</topology>
    </subcellularLocation>
</comment>
<dbReference type="eggNOG" id="COG1714">
    <property type="taxonomic scope" value="Bacteria"/>
</dbReference>
<feature type="compositionally biased region" description="Low complexity" evidence="6">
    <location>
        <begin position="43"/>
        <end position="56"/>
    </location>
</feature>
<feature type="domain" description="RDD" evidence="8">
    <location>
        <begin position="111"/>
        <end position="272"/>
    </location>
</feature>
<accession>A0A0A0JVC7</accession>
<evidence type="ECO:0000259" key="9">
    <source>
        <dbReference type="Pfam" id="PF10708"/>
    </source>
</evidence>
<dbReference type="PANTHER" id="PTHR36115:SF4">
    <property type="entry name" value="MEMBRANE PROTEIN"/>
    <property type="match status" value="1"/>
</dbReference>
<dbReference type="OrthoDB" id="5244233at2"/>
<dbReference type="InterPro" id="IPR010432">
    <property type="entry name" value="RDD"/>
</dbReference>
<feature type="compositionally biased region" description="Polar residues" evidence="6">
    <location>
        <begin position="85"/>
        <end position="95"/>
    </location>
</feature>
<sequence>MSTPSSPGWYENPDNPEELRYFDGILWTANTTPLRKRPMQQPASTPAEHGSAAAAPSAPPAAPSPPASWPGQQPPQQNPYERSPHQNPHQHQNPYGQPAHTPGLPGQVALAPYGLRVVAYIVDSIVVAFLSLIFGGYFLWQAISPVLDRFDSAMASGNVDEMSAAIAEARLGWLAAFLGIQLLILLGYQVLCLTRWGATPGKLMVGISVRRLDRPGPLDTDTAVRRAGFQAVVQALGNVPVLSLFGTIAVILDLVWPLADDRRQALHDKVAKTIVIKGRAQR</sequence>
<feature type="transmembrane region" description="Helical" evidence="7">
    <location>
        <begin position="117"/>
        <end position="140"/>
    </location>
</feature>
<evidence type="ECO:0000313" key="10">
    <source>
        <dbReference type="EMBL" id="KGN39581.1"/>
    </source>
</evidence>
<evidence type="ECO:0008006" key="12">
    <source>
        <dbReference type="Google" id="ProtNLM"/>
    </source>
</evidence>
<keyword evidence="3 7" id="KW-0812">Transmembrane</keyword>
<dbReference type="Proteomes" id="UP000030011">
    <property type="component" value="Unassembled WGS sequence"/>
</dbReference>
<keyword evidence="4 7" id="KW-1133">Transmembrane helix</keyword>
<feature type="region of interest" description="Disordered" evidence="6">
    <location>
        <begin position="32"/>
        <end position="101"/>
    </location>
</feature>
<dbReference type="Pfam" id="PF06271">
    <property type="entry name" value="RDD"/>
    <property type="match status" value="1"/>
</dbReference>
<keyword evidence="11" id="KW-1185">Reference proteome</keyword>
<name>A0A0A0JVC7_9MICO</name>
<proteinExistence type="predicted"/>
<evidence type="ECO:0000256" key="2">
    <source>
        <dbReference type="ARBA" id="ARBA00022475"/>
    </source>
</evidence>
<evidence type="ECO:0000256" key="5">
    <source>
        <dbReference type="ARBA" id="ARBA00023136"/>
    </source>
</evidence>
<gene>
    <name evidence="10" type="ORF">N803_01700</name>
</gene>
<feature type="transmembrane region" description="Helical" evidence="7">
    <location>
        <begin position="239"/>
        <end position="259"/>
    </location>
</feature>
<dbReference type="InterPro" id="IPR018929">
    <property type="entry name" value="DUF2510"/>
</dbReference>
<dbReference type="PANTHER" id="PTHR36115">
    <property type="entry name" value="PROLINE-RICH ANTIGEN HOMOLOG-RELATED"/>
    <property type="match status" value="1"/>
</dbReference>
<feature type="transmembrane region" description="Helical" evidence="7">
    <location>
        <begin position="171"/>
        <end position="191"/>
    </location>
</feature>
<dbReference type="EMBL" id="AVPK01000001">
    <property type="protein sequence ID" value="KGN39581.1"/>
    <property type="molecule type" value="Genomic_DNA"/>
</dbReference>
<keyword evidence="5 7" id="KW-0472">Membrane</keyword>
<evidence type="ECO:0000259" key="8">
    <source>
        <dbReference type="Pfam" id="PF06271"/>
    </source>
</evidence>
<evidence type="ECO:0000256" key="4">
    <source>
        <dbReference type="ARBA" id="ARBA00022989"/>
    </source>
</evidence>